<name>A0A7W7QT29_9ACTN</name>
<organism evidence="2 3">
    <name type="scientific">Streptosporangium saharense</name>
    <dbReference type="NCBI Taxonomy" id="1706840"/>
    <lineage>
        <taxon>Bacteria</taxon>
        <taxon>Bacillati</taxon>
        <taxon>Actinomycetota</taxon>
        <taxon>Actinomycetes</taxon>
        <taxon>Streptosporangiales</taxon>
        <taxon>Streptosporangiaceae</taxon>
        <taxon>Streptosporangium</taxon>
    </lineage>
</organism>
<keyword evidence="1" id="KW-0472">Membrane</keyword>
<sequence length="247" mass="26116">MALIPAGTAAAAVLRHPSAYAIVASVGLLISNPGDMAKAAGEWRDPKGSGGVDIDTLKQQLVELKEKAKKEGKWEGDAATLFTGNVDDFVAQLDNVKRFREGTADTLDQTAALYHGTFQFATLVIGALSTAAVTSLVLMAYPPLRAGLILAIDRFLNALDAALKAVLRKKLMAVGAVGVVLMLVNGLQQDQARLFYGMKAMPEQKADFTQVSLQYDKNTGLTTKPDTSALQVQQPKGGGIMSSILGI</sequence>
<protein>
    <submittedName>
        <fullName evidence="2">Uncharacterized protein YukE</fullName>
    </submittedName>
</protein>
<keyword evidence="1" id="KW-0812">Transmembrane</keyword>
<keyword evidence="1" id="KW-1133">Transmembrane helix</keyword>
<comment type="caution">
    <text evidence="2">The sequence shown here is derived from an EMBL/GenBank/DDBJ whole genome shotgun (WGS) entry which is preliminary data.</text>
</comment>
<evidence type="ECO:0000256" key="1">
    <source>
        <dbReference type="SAM" id="Phobius"/>
    </source>
</evidence>
<feature type="transmembrane region" description="Helical" evidence="1">
    <location>
        <begin position="171"/>
        <end position="188"/>
    </location>
</feature>
<dbReference type="EMBL" id="JACHJP010000007">
    <property type="protein sequence ID" value="MBB4918671.1"/>
    <property type="molecule type" value="Genomic_DNA"/>
</dbReference>
<dbReference type="Proteomes" id="UP000552644">
    <property type="component" value="Unassembled WGS sequence"/>
</dbReference>
<dbReference type="Gene3D" id="1.10.287.1060">
    <property type="entry name" value="ESAT-6-like"/>
    <property type="match status" value="1"/>
</dbReference>
<reference evidence="2 3" key="1">
    <citation type="submission" date="2020-08" db="EMBL/GenBank/DDBJ databases">
        <title>Genomic Encyclopedia of Type Strains, Phase III (KMG-III): the genomes of soil and plant-associated and newly described type strains.</title>
        <authorList>
            <person name="Whitman W."/>
        </authorList>
    </citation>
    <scope>NUCLEOTIDE SEQUENCE [LARGE SCALE GENOMIC DNA]</scope>
    <source>
        <strain evidence="2 3">CECT 8840</strain>
    </source>
</reference>
<keyword evidence="3" id="KW-1185">Reference proteome</keyword>
<evidence type="ECO:0000313" key="3">
    <source>
        <dbReference type="Proteomes" id="UP000552644"/>
    </source>
</evidence>
<accession>A0A7W7QT29</accession>
<gene>
    <name evidence="2" type="ORF">FHS44_005801</name>
</gene>
<evidence type="ECO:0000313" key="2">
    <source>
        <dbReference type="EMBL" id="MBB4918671.1"/>
    </source>
</evidence>
<proteinExistence type="predicted"/>
<dbReference type="RefSeq" id="WP_184720147.1">
    <property type="nucleotide sequence ID" value="NZ_JACHJP010000007.1"/>
</dbReference>
<dbReference type="AlphaFoldDB" id="A0A7W7QT29"/>
<feature type="transmembrane region" description="Helical" evidence="1">
    <location>
        <begin position="120"/>
        <end position="141"/>
    </location>
</feature>